<accession>A0A0R3CW64</accession>
<dbReference type="GO" id="GO:0015666">
    <property type="term" value="F:restriction endodeoxyribonuclease activity"/>
    <property type="evidence" value="ECO:0007669"/>
    <property type="project" value="TreeGrafter"/>
</dbReference>
<evidence type="ECO:0000313" key="4">
    <source>
        <dbReference type="Proteomes" id="UP000051380"/>
    </source>
</evidence>
<reference evidence="3 4" key="1">
    <citation type="submission" date="2015-09" db="EMBL/GenBank/DDBJ databases">
        <title>Draft Genome Sequence of the Strain BR 3267 (Bradyrhizobium yuanmingense) recommended as inoculant for cowpea in Brazil.</title>
        <authorList>
            <person name="Simoes-Araujo J.L."/>
            <person name="Zilli J.E."/>
        </authorList>
    </citation>
    <scope>NUCLEOTIDE SEQUENCE [LARGE SCALE GENOMIC DNA]</scope>
    <source>
        <strain evidence="3 4">BR3267</strain>
    </source>
</reference>
<dbReference type="AlphaFoldDB" id="A0A0R3CW64"/>
<evidence type="ECO:0000256" key="1">
    <source>
        <dbReference type="SAM" id="Coils"/>
    </source>
</evidence>
<dbReference type="PANTHER" id="PTHR30015:SF7">
    <property type="entry name" value="TYPE IV METHYL-DIRECTED RESTRICTION ENZYME ECOKMRR"/>
    <property type="match status" value="1"/>
</dbReference>
<keyword evidence="1" id="KW-0175">Coiled coil</keyword>
<evidence type="ECO:0000313" key="3">
    <source>
        <dbReference type="EMBL" id="KRQ01835.1"/>
    </source>
</evidence>
<dbReference type="Pfam" id="PF04471">
    <property type="entry name" value="Mrr_cat"/>
    <property type="match status" value="1"/>
</dbReference>
<comment type="caution">
    <text evidence="3">The sequence shown here is derived from an EMBL/GenBank/DDBJ whole genome shotgun (WGS) entry which is preliminary data.</text>
</comment>
<gene>
    <name evidence="3" type="ORF">AOQ72_10485</name>
</gene>
<dbReference type="InterPro" id="IPR007560">
    <property type="entry name" value="Restrct_endonuc_IV_Mrr"/>
</dbReference>
<dbReference type="InterPro" id="IPR052906">
    <property type="entry name" value="Type_IV_Methyl-Rstrct_Enzyme"/>
</dbReference>
<dbReference type="Gene3D" id="3.40.1350.10">
    <property type="match status" value="1"/>
</dbReference>
<protein>
    <recommendedName>
        <fullName evidence="2">Restriction endonuclease type IV Mrr domain-containing protein</fullName>
    </recommendedName>
</protein>
<proteinExistence type="predicted"/>
<dbReference type="InterPro" id="IPR011856">
    <property type="entry name" value="tRNA_endonuc-like_dom_sf"/>
</dbReference>
<dbReference type="GO" id="GO:0009307">
    <property type="term" value="P:DNA restriction-modification system"/>
    <property type="evidence" value="ECO:0007669"/>
    <property type="project" value="InterPro"/>
</dbReference>
<feature type="domain" description="Restriction endonuclease type IV Mrr" evidence="2">
    <location>
        <begin position="334"/>
        <end position="450"/>
    </location>
</feature>
<feature type="coiled-coil region" evidence="1">
    <location>
        <begin position="104"/>
        <end position="135"/>
    </location>
</feature>
<dbReference type="EMBL" id="LJYF01000004">
    <property type="protein sequence ID" value="KRQ01835.1"/>
    <property type="molecule type" value="Genomic_DNA"/>
</dbReference>
<dbReference type="InterPro" id="IPR011335">
    <property type="entry name" value="Restrct_endonuc-II-like"/>
</dbReference>
<name>A0A0R3CW64_9BRAD</name>
<dbReference type="GO" id="GO:0003677">
    <property type="term" value="F:DNA binding"/>
    <property type="evidence" value="ECO:0007669"/>
    <property type="project" value="InterPro"/>
</dbReference>
<organism evidence="3 4">
    <name type="scientific">Bradyrhizobium yuanmingense</name>
    <dbReference type="NCBI Taxonomy" id="108015"/>
    <lineage>
        <taxon>Bacteria</taxon>
        <taxon>Pseudomonadati</taxon>
        <taxon>Pseudomonadota</taxon>
        <taxon>Alphaproteobacteria</taxon>
        <taxon>Hyphomicrobiales</taxon>
        <taxon>Nitrobacteraceae</taxon>
        <taxon>Bradyrhizobium</taxon>
    </lineage>
</organism>
<sequence>MSRDPWRQYSYRLDSYEGSLKQLTYLGALKPQSLERTSGGFFTVRCHPSALTLGDIARILSESSLGPPHGYALLNPIPIPSFPKAPERPTTPPGQYDNYIVERAAKAEERSAQLLRQYQAQFNKEETQLGQLKEACQQGSDAALRLLMSISHVRHHLHPLLMLAFDIEIDHVSRVILATVRVPDFKKLPILKQKGGKSWNPDWAPVSAADRKRSTETLLYALCLRAAYLVAKSDEGNWFDTVAINMVQSWFDGATGTPQEGTIASLQANKSDLVTLQLHQVDPKACFRHLKGISTPSVETVAPIRPIFVMNKEDDRIVESRDVAETLEIETNLASMPWEDFEHLVSQLFEWEFGQNGVEVKVTRASRDRGVDAIMFDPDPLRGGKYVLQAKRYTRPVDVAAIRDLYGTVVNEGANRGIIVTTSSYGPDAYEFAKDKPLSLVDGQHLIAMLRKHGRNFRINLAEARQAMEAEARASR</sequence>
<dbReference type="PANTHER" id="PTHR30015">
    <property type="entry name" value="MRR RESTRICTION SYSTEM PROTEIN"/>
    <property type="match status" value="1"/>
</dbReference>
<evidence type="ECO:0000259" key="2">
    <source>
        <dbReference type="Pfam" id="PF04471"/>
    </source>
</evidence>
<dbReference type="SUPFAM" id="SSF52980">
    <property type="entry name" value="Restriction endonuclease-like"/>
    <property type="match status" value="1"/>
</dbReference>
<dbReference type="Proteomes" id="UP000051380">
    <property type="component" value="Unassembled WGS sequence"/>
</dbReference>